<dbReference type="EMBL" id="AP022595">
    <property type="protein sequence ID" value="BBY59020.1"/>
    <property type="molecule type" value="Genomic_DNA"/>
</dbReference>
<dbReference type="AlphaFoldDB" id="A0A7I7SR07"/>
<dbReference type="KEGG" id="msar:MSAR_21560"/>
<name>A0A7I7SR07_9MYCO</name>
<keyword evidence="2" id="KW-1185">Reference proteome</keyword>
<protein>
    <submittedName>
        <fullName evidence="1">Uncharacterized protein</fullName>
    </submittedName>
</protein>
<reference evidence="1 2" key="1">
    <citation type="journal article" date="2019" name="Emerg. Microbes Infect.">
        <title>Comprehensive subspecies identification of 175 nontuberculous mycobacteria species based on 7547 genomic profiles.</title>
        <authorList>
            <person name="Matsumoto Y."/>
            <person name="Kinjo T."/>
            <person name="Motooka D."/>
            <person name="Nabeya D."/>
            <person name="Jung N."/>
            <person name="Uechi K."/>
            <person name="Horii T."/>
            <person name="Iida T."/>
            <person name="Fujita J."/>
            <person name="Nakamura S."/>
        </authorList>
    </citation>
    <scope>NUCLEOTIDE SEQUENCE [LARGE SCALE GENOMIC DNA]</scope>
    <source>
        <strain evidence="1 2">JCM 30395</strain>
    </source>
</reference>
<proteinExistence type="predicted"/>
<dbReference type="Proteomes" id="UP000466445">
    <property type="component" value="Chromosome"/>
</dbReference>
<accession>A0A7I7SR07</accession>
<organism evidence="1 2">
    <name type="scientific">Mycolicibacterium sarraceniae</name>
    <dbReference type="NCBI Taxonomy" id="1534348"/>
    <lineage>
        <taxon>Bacteria</taxon>
        <taxon>Bacillati</taxon>
        <taxon>Actinomycetota</taxon>
        <taxon>Actinomycetes</taxon>
        <taxon>Mycobacteriales</taxon>
        <taxon>Mycobacteriaceae</taxon>
        <taxon>Mycolicibacterium</taxon>
    </lineage>
</organism>
<gene>
    <name evidence="1" type="ORF">MSAR_21560</name>
</gene>
<sequence length="125" mass="12886">MGVLASRARNDPPSFAAAERVAVITTPRRLFPTTGDVVEEAEGAGVGAAMPRLDRATDSAAAAGDVTVRPEAEVSPAAAADLAGWLTAPVVRWVWVRLRAFGPALAELDLAALADWPASELPVSA</sequence>
<evidence type="ECO:0000313" key="1">
    <source>
        <dbReference type="EMBL" id="BBY59020.1"/>
    </source>
</evidence>
<evidence type="ECO:0000313" key="2">
    <source>
        <dbReference type="Proteomes" id="UP000466445"/>
    </source>
</evidence>